<feature type="region of interest" description="Disordered" evidence="1">
    <location>
        <begin position="1"/>
        <end position="139"/>
    </location>
</feature>
<accession>A0A2T4AQE7</accession>
<protein>
    <recommendedName>
        <fullName evidence="2">Myb-like domain-containing protein</fullName>
    </recommendedName>
</protein>
<gene>
    <name evidence="3" type="ORF">M431DRAFT_504213</name>
</gene>
<evidence type="ECO:0000259" key="2">
    <source>
        <dbReference type="PROSITE" id="PS50090"/>
    </source>
</evidence>
<dbReference type="Proteomes" id="UP000241690">
    <property type="component" value="Unassembled WGS sequence"/>
</dbReference>
<name>A0A2T4AQE7_TRIHA</name>
<feature type="compositionally biased region" description="Polar residues" evidence="1">
    <location>
        <begin position="14"/>
        <end position="40"/>
    </location>
</feature>
<dbReference type="CDD" id="cd00167">
    <property type="entry name" value="SANT"/>
    <property type="match status" value="2"/>
</dbReference>
<dbReference type="EMBL" id="KZ679676">
    <property type="protein sequence ID" value="PTB59299.1"/>
    <property type="molecule type" value="Genomic_DNA"/>
</dbReference>
<evidence type="ECO:0000313" key="3">
    <source>
        <dbReference type="EMBL" id="PTB59299.1"/>
    </source>
</evidence>
<reference evidence="3 4" key="1">
    <citation type="submission" date="2016-07" db="EMBL/GenBank/DDBJ databases">
        <title>Multiple horizontal gene transfer events from other fungi enriched the ability of initially mycotrophic Trichoderma (Ascomycota) to feed on dead plant biomass.</title>
        <authorList>
            <consortium name="DOE Joint Genome Institute"/>
            <person name="Aerts A."/>
            <person name="Atanasova L."/>
            <person name="Chenthamara K."/>
            <person name="Zhang J."/>
            <person name="Grujic M."/>
            <person name="Henrissat B."/>
            <person name="Kuo A."/>
            <person name="Salamov A."/>
            <person name="Lipzen A."/>
            <person name="Labutti K."/>
            <person name="Barry K."/>
            <person name="Miao Y."/>
            <person name="Rahimi M.J."/>
            <person name="Shen Q."/>
            <person name="Grigoriev I.V."/>
            <person name="Kubicek C.P."/>
            <person name="Druzhinina I.S."/>
        </authorList>
    </citation>
    <scope>NUCLEOTIDE SEQUENCE [LARGE SCALE GENOMIC DNA]</scope>
    <source>
        <strain evidence="3 4">CBS 226.95</strain>
    </source>
</reference>
<dbReference type="AlphaFoldDB" id="A0A2T4AQE7"/>
<keyword evidence="4" id="KW-1185">Reference proteome</keyword>
<dbReference type="PROSITE" id="PS50090">
    <property type="entry name" value="MYB_LIKE"/>
    <property type="match status" value="1"/>
</dbReference>
<sequence>MSGVFGHVFRGDISKSTPYDGHSQQMLTELSNVDQVSEDAQPQPPPRLLKAKRKAAPLVQPQSPPRRLNAKRKRVPRVRPKKPSKTLTKKRATGAPISSNGEDRPLPGTNDEATGPRSRKPRGPTAPKIRFSKEEDSLLQNLSKSDKNWTEIADYMNNQLGTNRNYKAVRNRASILDPLKPKGPLSKKFAYTDEQDEFLRDQLKQAKSLAEVAISMDDKFGTNRTVGALDMRRRALGIDFVRPFADKYKRWTEEEDAILIEACQQYPKWRDRLSHFETLSGTSRSLVSVVSRAGGLGLTFEKASVWSKEETDFLVELKSNCDNWDEILSRFHRRFGTSRSLNALQSRVRKSETAK</sequence>
<evidence type="ECO:0000313" key="4">
    <source>
        <dbReference type="Proteomes" id="UP000241690"/>
    </source>
</evidence>
<feature type="compositionally biased region" description="Basic residues" evidence="1">
    <location>
        <begin position="68"/>
        <end position="92"/>
    </location>
</feature>
<organism evidence="3 4">
    <name type="scientific">Trichoderma harzianum CBS 226.95</name>
    <dbReference type="NCBI Taxonomy" id="983964"/>
    <lineage>
        <taxon>Eukaryota</taxon>
        <taxon>Fungi</taxon>
        <taxon>Dikarya</taxon>
        <taxon>Ascomycota</taxon>
        <taxon>Pezizomycotina</taxon>
        <taxon>Sordariomycetes</taxon>
        <taxon>Hypocreomycetidae</taxon>
        <taxon>Hypocreales</taxon>
        <taxon>Hypocreaceae</taxon>
        <taxon>Trichoderma</taxon>
    </lineage>
</organism>
<feature type="domain" description="Myb-like" evidence="2">
    <location>
        <begin position="123"/>
        <end position="172"/>
    </location>
</feature>
<dbReference type="InterPro" id="IPR001005">
    <property type="entry name" value="SANT/Myb"/>
</dbReference>
<dbReference type="GeneID" id="36627004"/>
<dbReference type="SMART" id="SM00717">
    <property type="entry name" value="SANT"/>
    <property type="match status" value="3"/>
</dbReference>
<dbReference type="RefSeq" id="XP_024778976.1">
    <property type="nucleotide sequence ID" value="XM_024918435.1"/>
</dbReference>
<evidence type="ECO:0000256" key="1">
    <source>
        <dbReference type="SAM" id="MobiDB-lite"/>
    </source>
</evidence>
<proteinExistence type="predicted"/>